<proteinExistence type="predicted"/>
<accession>A0AAV4Q0R5</accession>
<evidence type="ECO:0000256" key="1">
    <source>
        <dbReference type="SAM" id="MobiDB-lite"/>
    </source>
</evidence>
<evidence type="ECO:0000313" key="3">
    <source>
        <dbReference type="Proteomes" id="UP001054837"/>
    </source>
</evidence>
<gene>
    <name evidence="2" type="primary">AVEN_42778_1</name>
    <name evidence="2" type="ORF">CDAR_229811</name>
</gene>
<organism evidence="2 3">
    <name type="scientific">Caerostris darwini</name>
    <dbReference type="NCBI Taxonomy" id="1538125"/>
    <lineage>
        <taxon>Eukaryota</taxon>
        <taxon>Metazoa</taxon>
        <taxon>Ecdysozoa</taxon>
        <taxon>Arthropoda</taxon>
        <taxon>Chelicerata</taxon>
        <taxon>Arachnida</taxon>
        <taxon>Araneae</taxon>
        <taxon>Araneomorphae</taxon>
        <taxon>Entelegynae</taxon>
        <taxon>Araneoidea</taxon>
        <taxon>Araneidae</taxon>
        <taxon>Caerostris</taxon>
    </lineage>
</organism>
<feature type="compositionally biased region" description="Basic and acidic residues" evidence="1">
    <location>
        <begin position="77"/>
        <end position="88"/>
    </location>
</feature>
<comment type="caution">
    <text evidence="2">The sequence shown here is derived from an EMBL/GenBank/DDBJ whole genome shotgun (WGS) entry which is preliminary data.</text>
</comment>
<sequence>MKGYSPCKNYEAVEPVPGVAHVGALARDAHGNGLDAHLDGEEGENEVVEHLEQAAPARCAHLVGARLVHAQSDAVEQDAHHAHSLEPRGHHRVKDKSQHENIIVINKIKAKEYHDCKTNTIIML</sequence>
<name>A0AAV4Q0R5_9ARAC</name>
<dbReference type="Proteomes" id="UP001054837">
    <property type="component" value="Unassembled WGS sequence"/>
</dbReference>
<feature type="region of interest" description="Disordered" evidence="1">
    <location>
        <begin position="73"/>
        <end position="98"/>
    </location>
</feature>
<protein>
    <submittedName>
        <fullName evidence="2">Uncharacterized protein</fullName>
    </submittedName>
</protein>
<reference evidence="2 3" key="1">
    <citation type="submission" date="2021-06" db="EMBL/GenBank/DDBJ databases">
        <title>Caerostris darwini draft genome.</title>
        <authorList>
            <person name="Kono N."/>
            <person name="Arakawa K."/>
        </authorList>
    </citation>
    <scope>NUCLEOTIDE SEQUENCE [LARGE SCALE GENOMIC DNA]</scope>
</reference>
<evidence type="ECO:0000313" key="2">
    <source>
        <dbReference type="EMBL" id="GIY02106.1"/>
    </source>
</evidence>
<keyword evidence="3" id="KW-1185">Reference proteome</keyword>
<dbReference type="EMBL" id="BPLQ01003643">
    <property type="protein sequence ID" value="GIY02106.1"/>
    <property type="molecule type" value="Genomic_DNA"/>
</dbReference>
<dbReference type="AlphaFoldDB" id="A0AAV4Q0R5"/>